<evidence type="ECO:0000256" key="4">
    <source>
        <dbReference type="ARBA" id="ARBA00012054"/>
    </source>
</evidence>
<dbReference type="EMBL" id="CAEKDK010000002">
    <property type="protein sequence ID" value="CAB4271724.1"/>
    <property type="molecule type" value="Genomic_DNA"/>
</dbReference>
<dbReference type="SUPFAM" id="SSF54518">
    <property type="entry name" value="Tubby C-terminal domain-like"/>
    <property type="match status" value="1"/>
</dbReference>
<dbReference type="PANTHER" id="PTHR23248">
    <property type="entry name" value="PHOSPHOLIPID SCRAMBLASE-RELATED"/>
    <property type="match status" value="1"/>
</dbReference>
<keyword evidence="11" id="KW-0812">Transmembrane</keyword>
<dbReference type="FunFam" id="3.40.50.300:FF:000522">
    <property type="entry name" value="Gluconokinase"/>
    <property type="match status" value="1"/>
</dbReference>
<keyword evidence="8" id="KW-0067">ATP-binding</keyword>
<evidence type="ECO:0000256" key="8">
    <source>
        <dbReference type="ARBA" id="ARBA00022840"/>
    </source>
</evidence>
<dbReference type="Pfam" id="PF01202">
    <property type="entry name" value="SKI"/>
    <property type="match status" value="1"/>
</dbReference>
<dbReference type="InterPro" id="IPR031322">
    <property type="entry name" value="Shikimate/glucono_kinase"/>
</dbReference>
<feature type="transmembrane region" description="Helical" evidence="11">
    <location>
        <begin position="439"/>
        <end position="463"/>
    </location>
</feature>
<comment type="pathway">
    <text evidence="1">Carbohydrate acid metabolism; D-gluconate degradation.</text>
</comment>
<dbReference type="SUPFAM" id="SSF52540">
    <property type="entry name" value="P-loop containing nucleoside triphosphate hydrolases"/>
    <property type="match status" value="1"/>
</dbReference>
<proteinExistence type="inferred from homology"/>
<evidence type="ECO:0000256" key="3">
    <source>
        <dbReference type="ARBA" id="ARBA00008420"/>
    </source>
</evidence>
<dbReference type="Proteomes" id="UP000507222">
    <property type="component" value="Unassembled WGS sequence"/>
</dbReference>
<accession>A0A6J5U8N0</accession>
<dbReference type="UniPathway" id="UPA00792"/>
<comment type="similarity">
    <text evidence="3">Belongs to the gluconokinase GntK/GntV family.</text>
</comment>
<dbReference type="InterPro" id="IPR027417">
    <property type="entry name" value="P-loop_NTPase"/>
</dbReference>
<comment type="similarity">
    <text evidence="2">Belongs to the phospholipid scramblase family.</text>
</comment>
<dbReference type="NCBIfam" id="TIGR01313">
    <property type="entry name" value="therm_gnt_kin"/>
    <property type="match status" value="1"/>
</dbReference>
<comment type="catalytic activity">
    <reaction evidence="10">
        <text>D-gluconate + ATP = 6-phospho-D-gluconate + ADP + H(+)</text>
        <dbReference type="Rhea" id="RHEA:19433"/>
        <dbReference type="ChEBI" id="CHEBI:15378"/>
        <dbReference type="ChEBI" id="CHEBI:18391"/>
        <dbReference type="ChEBI" id="CHEBI:30616"/>
        <dbReference type="ChEBI" id="CHEBI:58759"/>
        <dbReference type="ChEBI" id="CHEBI:456216"/>
        <dbReference type="EC" id="2.7.1.12"/>
    </reaction>
</comment>
<organism evidence="12 13">
    <name type="scientific">Prunus armeniaca</name>
    <name type="common">Apricot</name>
    <name type="synonym">Armeniaca vulgaris</name>
    <dbReference type="NCBI Taxonomy" id="36596"/>
    <lineage>
        <taxon>Eukaryota</taxon>
        <taxon>Viridiplantae</taxon>
        <taxon>Streptophyta</taxon>
        <taxon>Embryophyta</taxon>
        <taxon>Tracheophyta</taxon>
        <taxon>Spermatophyta</taxon>
        <taxon>Magnoliopsida</taxon>
        <taxon>eudicotyledons</taxon>
        <taxon>Gunneridae</taxon>
        <taxon>Pentapetalae</taxon>
        <taxon>rosids</taxon>
        <taxon>fabids</taxon>
        <taxon>Rosales</taxon>
        <taxon>Rosaceae</taxon>
        <taxon>Amygdaloideae</taxon>
        <taxon>Amygdaleae</taxon>
        <taxon>Prunus</taxon>
    </lineage>
</organism>
<reference evidence="12 13" key="1">
    <citation type="submission" date="2020-05" db="EMBL/GenBank/DDBJ databases">
        <authorList>
            <person name="Campoy J."/>
            <person name="Schneeberger K."/>
            <person name="Spophaly S."/>
        </authorList>
    </citation>
    <scope>NUCLEOTIDE SEQUENCE [LARGE SCALE GENOMIC DNA]</scope>
    <source>
        <strain evidence="12">PruArmRojPasFocal</strain>
    </source>
</reference>
<dbReference type="EC" id="2.7.1.12" evidence="4"/>
<dbReference type="CDD" id="cd02021">
    <property type="entry name" value="GntK"/>
    <property type="match status" value="1"/>
</dbReference>
<sequence>MNWTRFSTKVYKATAADSKCGSSFCYTRKPHQKAIHDTQRGSLPATSWPQDGVGAATVATDFRDFEQRFIVARNVIWRFKGNSMWSKQSPVSLSRQFGHKAGTGRDPDLTRDFLVQLWVADRKTVHSKRKRRGKAVKYKKETPYHYSSYGWYPDAFFNAADPSGQPPLSQSISGFLKPESPEEVQVMPLLARSNLLITRDIEWANLVLGFEQENRYGIVDVCYPESPVGLIREQSHVITRQLLRLRRPFVAYITDATGNELFRVRRPFWWITSSIYAEINGKEVGVVHRRWHLWKRVYDLYLGDKQFAVVENPGFWNWTFTLKDIDGEVLAQIDRDWRGFGFEIFTDAGQYVIRFGSSDPSSKTRAASLIEELEVRRPLTLLERAVTVALAISLDNDYFSRHGGWRVGLAGCTDENRCGYAVILKTRGLKTRPGCLLDVILAGMQMFLFLGMAVVIMGVSGAGKSTIGEMLAKETNSNFIDADDFHPQSNKEKMRKGIPLSEEDRMPWLETLRKALREKLVDGGTVILGCSALQKRYREVLRSADPNYEPGSHVSLVKFVLLDAQAEVLAARLEKRIAEGKHFMSPALLQSQLDLLQIDDSEGILKVDATSSPQDIVNTIQRLIFS</sequence>
<evidence type="ECO:0000256" key="1">
    <source>
        <dbReference type="ARBA" id="ARBA00004875"/>
    </source>
</evidence>
<dbReference type="Gene3D" id="3.40.50.300">
    <property type="entry name" value="P-loop containing nucleotide triphosphate hydrolases"/>
    <property type="match status" value="1"/>
</dbReference>
<evidence type="ECO:0000313" key="12">
    <source>
        <dbReference type="EMBL" id="CAB4271724.1"/>
    </source>
</evidence>
<keyword evidence="7" id="KW-0418">Kinase</keyword>
<gene>
    <name evidence="12" type="ORF">CURHAP_LOCUS18144</name>
</gene>
<evidence type="ECO:0000256" key="9">
    <source>
        <dbReference type="ARBA" id="ARBA00029835"/>
    </source>
</evidence>
<keyword evidence="11" id="KW-1133">Transmembrane helix</keyword>
<evidence type="ECO:0000313" key="13">
    <source>
        <dbReference type="Proteomes" id="UP000507222"/>
    </source>
</evidence>
<keyword evidence="6" id="KW-0547">Nucleotide-binding</keyword>
<keyword evidence="5" id="KW-0808">Transferase</keyword>
<evidence type="ECO:0000256" key="10">
    <source>
        <dbReference type="ARBA" id="ARBA00048090"/>
    </source>
</evidence>
<evidence type="ECO:0000256" key="5">
    <source>
        <dbReference type="ARBA" id="ARBA00022679"/>
    </source>
</evidence>
<name>A0A6J5U8N0_PRUAR</name>
<dbReference type="InterPro" id="IPR005552">
    <property type="entry name" value="Scramblase"/>
</dbReference>
<dbReference type="GO" id="GO:0017128">
    <property type="term" value="F:phospholipid scramblase activity"/>
    <property type="evidence" value="ECO:0007669"/>
    <property type="project" value="InterPro"/>
</dbReference>
<dbReference type="Pfam" id="PF03803">
    <property type="entry name" value="Scramblase"/>
    <property type="match status" value="1"/>
</dbReference>
<keyword evidence="11" id="KW-0472">Membrane</keyword>
<dbReference type="InterPro" id="IPR025659">
    <property type="entry name" value="Tubby-like_C"/>
</dbReference>
<evidence type="ECO:0000256" key="11">
    <source>
        <dbReference type="SAM" id="Phobius"/>
    </source>
</evidence>
<dbReference type="GO" id="GO:0005975">
    <property type="term" value="P:carbohydrate metabolic process"/>
    <property type="evidence" value="ECO:0007669"/>
    <property type="project" value="InterPro"/>
</dbReference>
<protein>
    <recommendedName>
        <fullName evidence="4">gluconokinase</fullName>
        <ecNumber evidence="4">2.7.1.12</ecNumber>
    </recommendedName>
    <alternativeName>
        <fullName evidence="9">Gluconate kinase</fullName>
    </alternativeName>
</protein>
<dbReference type="GO" id="GO:0046316">
    <property type="term" value="F:gluconokinase activity"/>
    <property type="evidence" value="ECO:0007669"/>
    <property type="project" value="UniProtKB-EC"/>
</dbReference>
<dbReference type="GO" id="GO:0005524">
    <property type="term" value="F:ATP binding"/>
    <property type="evidence" value="ECO:0007669"/>
    <property type="project" value="UniProtKB-KW"/>
</dbReference>
<evidence type="ECO:0000256" key="6">
    <source>
        <dbReference type="ARBA" id="ARBA00022741"/>
    </source>
</evidence>
<dbReference type="PANTHER" id="PTHR23248:SF9">
    <property type="entry name" value="PHOSPHOLIPID SCRAMBLASE"/>
    <property type="match status" value="1"/>
</dbReference>
<dbReference type="AlphaFoldDB" id="A0A6J5U8N0"/>
<evidence type="ECO:0000256" key="7">
    <source>
        <dbReference type="ARBA" id="ARBA00022777"/>
    </source>
</evidence>
<dbReference type="InterPro" id="IPR006001">
    <property type="entry name" value="Therm_gnt_kin"/>
</dbReference>
<dbReference type="GO" id="GO:0005886">
    <property type="term" value="C:plasma membrane"/>
    <property type="evidence" value="ECO:0007669"/>
    <property type="project" value="TreeGrafter"/>
</dbReference>
<evidence type="ECO:0000256" key="2">
    <source>
        <dbReference type="ARBA" id="ARBA00005350"/>
    </source>
</evidence>